<proteinExistence type="predicted"/>
<reference evidence="2 3" key="1">
    <citation type="submission" date="2016-03" db="EMBL/GenBank/DDBJ databases">
        <authorList>
            <person name="Ploux O."/>
        </authorList>
    </citation>
    <scope>NUCLEOTIDE SEQUENCE [LARGE SCALE GENOMIC DNA]</scope>
    <source>
        <strain evidence="2 3">URUG2</strain>
    </source>
</reference>
<evidence type="ECO:0000256" key="1">
    <source>
        <dbReference type="SAM" id="MobiDB-lite"/>
    </source>
</evidence>
<evidence type="ECO:0000313" key="2">
    <source>
        <dbReference type="EMBL" id="CZT20780.1"/>
    </source>
</evidence>
<keyword evidence="3" id="KW-1185">Reference proteome</keyword>
<dbReference type="EMBL" id="FJUY01000010">
    <property type="protein sequence ID" value="CZT20780.1"/>
    <property type="molecule type" value="Genomic_DNA"/>
</dbReference>
<accession>A0A2D3V5P6</accession>
<dbReference type="AlphaFoldDB" id="A0A2D3V5P6"/>
<feature type="region of interest" description="Disordered" evidence="1">
    <location>
        <begin position="1"/>
        <end position="64"/>
    </location>
</feature>
<dbReference type="GeneID" id="35601771"/>
<feature type="compositionally biased region" description="Basic and acidic residues" evidence="1">
    <location>
        <begin position="31"/>
        <end position="42"/>
    </location>
</feature>
<evidence type="ECO:0000313" key="3">
    <source>
        <dbReference type="Proteomes" id="UP000225277"/>
    </source>
</evidence>
<dbReference type="Proteomes" id="UP000225277">
    <property type="component" value="Unassembled WGS sequence"/>
</dbReference>
<feature type="compositionally biased region" description="Basic and acidic residues" evidence="1">
    <location>
        <begin position="7"/>
        <end position="20"/>
    </location>
</feature>
<organism evidence="2 3">
    <name type="scientific">Ramularia collo-cygni</name>
    <dbReference type="NCBI Taxonomy" id="112498"/>
    <lineage>
        <taxon>Eukaryota</taxon>
        <taxon>Fungi</taxon>
        <taxon>Dikarya</taxon>
        <taxon>Ascomycota</taxon>
        <taxon>Pezizomycotina</taxon>
        <taxon>Dothideomycetes</taxon>
        <taxon>Dothideomycetidae</taxon>
        <taxon>Mycosphaerellales</taxon>
        <taxon>Mycosphaerellaceae</taxon>
        <taxon>Ramularia</taxon>
    </lineage>
</organism>
<gene>
    <name evidence="2" type="ORF">RCC_06638</name>
</gene>
<name>A0A2D3V5P6_9PEZI</name>
<sequence>MTGAQSEKTRLELSKRRQQLEARLSTPACDISREDSKSEQHSQDSSPSSSRTMDSQTGVMRNNPDADAVLAKALTIVAHVSGVTPDYNLGGRVPGEAGLWRHPPALIRQRRLASTL</sequence>
<feature type="compositionally biased region" description="Low complexity" evidence="1">
    <location>
        <begin position="43"/>
        <end position="56"/>
    </location>
</feature>
<dbReference type="RefSeq" id="XP_023627669.1">
    <property type="nucleotide sequence ID" value="XM_023771901.1"/>
</dbReference>
<protein>
    <submittedName>
        <fullName evidence="2">Uncharacterized protein</fullName>
    </submittedName>
</protein>